<evidence type="ECO:0000313" key="3">
    <source>
        <dbReference type="Proteomes" id="UP000091820"/>
    </source>
</evidence>
<organism evidence="2 3">
    <name type="scientific">Glossina brevipalpis</name>
    <dbReference type="NCBI Taxonomy" id="37001"/>
    <lineage>
        <taxon>Eukaryota</taxon>
        <taxon>Metazoa</taxon>
        <taxon>Ecdysozoa</taxon>
        <taxon>Arthropoda</taxon>
        <taxon>Hexapoda</taxon>
        <taxon>Insecta</taxon>
        <taxon>Pterygota</taxon>
        <taxon>Neoptera</taxon>
        <taxon>Endopterygota</taxon>
        <taxon>Diptera</taxon>
        <taxon>Brachycera</taxon>
        <taxon>Muscomorpha</taxon>
        <taxon>Hippoboscoidea</taxon>
        <taxon>Glossinidae</taxon>
        <taxon>Glossina</taxon>
    </lineage>
</organism>
<dbReference type="Proteomes" id="UP000091820">
    <property type="component" value="Unassembled WGS sequence"/>
</dbReference>
<accession>A0A1A9WJV4</accession>
<proteinExistence type="predicted"/>
<evidence type="ECO:0000256" key="1">
    <source>
        <dbReference type="SAM" id="Phobius"/>
    </source>
</evidence>
<name>A0A1A9WJV4_9MUSC</name>
<protein>
    <submittedName>
        <fullName evidence="2">Uncharacterized protein</fullName>
    </submittedName>
</protein>
<keyword evidence="3" id="KW-1185">Reference proteome</keyword>
<keyword evidence="1" id="KW-0812">Transmembrane</keyword>
<evidence type="ECO:0000313" key="2">
    <source>
        <dbReference type="EnsemblMetazoa" id="GBRI022360-PA"/>
    </source>
</evidence>
<keyword evidence="1" id="KW-0472">Membrane</keyword>
<reference evidence="2" key="2">
    <citation type="submission" date="2020-05" db="UniProtKB">
        <authorList>
            <consortium name="EnsemblMetazoa"/>
        </authorList>
    </citation>
    <scope>IDENTIFICATION</scope>
    <source>
        <strain evidence="2">IAEA</strain>
    </source>
</reference>
<feature type="transmembrane region" description="Helical" evidence="1">
    <location>
        <begin position="45"/>
        <end position="67"/>
    </location>
</feature>
<feature type="transmembrane region" description="Helical" evidence="1">
    <location>
        <begin position="5"/>
        <end position="25"/>
    </location>
</feature>
<dbReference type="AlphaFoldDB" id="A0A1A9WJV4"/>
<dbReference type="EnsemblMetazoa" id="GBRI022360-RA">
    <property type="protein sequence ID" value="GBRI022360-PA"/>
    <property type="gene ID" value="GBRI022360"/>
</dbReference>
<dbReference type="VEuPathDB" id="VectorBase:GBRI022360"/>
<keyword evidence="1" id="KW-1133">Transmembrane helix</keyword>
<sequence>MHVYVFLIAMAFMGLTDYGILHRAYPGNMGSMDTCLYRSILMVPLAFSGAALQNMEIFALYAGTHVIPQKNNFKRMPSIILCRTSNFLIATSNKFYKFMISNTAS</sequence>
<reference evidence="3" key="1">
    <citation type="submission" date="2014-03" db="EMBL/GenBank/DDBJ databases">
        <authorList>
            <person name="Aksoy S."/>
            <person name="Warren W."/>
            <person name="Wilson R.K."/>
        </authorList>
    </citation>
    <scope>NUCLEOTIDE SEQUENCE [LARGE SCALE GENOMIC DNA]</scope>
    <source>
        <strain evidence="3">IAEA</strain>
    </source>
</reference>